<name>A0AAW5JYV4_9BACT</name>
<sequence length="185" mass="20378">MDWKPSDKVLRWRTLAEKWSRQTGCPAALVLATIQQESGGDPAATKYEPEYEERYRARCEEIARACSLSTKDVAASYGLMQLMLPLAWGYMGPAQKKDGSGGIKSLLDPELNIRFGAAHLGVLLKKELAWHNDAASLALGEERRIDAAIVRSVAGRFNGGGSGSAYARNVCALWQRYEAWMREGA</sequence>
<evidence type="ECO:0000313" key="3">
    <source>
        <dbReference type="Proteomes" id="UP001205919"/>
    </source>
</evidence>
<evidence type="ECO:0000313" key="2">
    <source>
        <dbReference type="EMBL" id="MCQ4813581.1"/>
    </source>
</evidence>
<dbReference type="SUPFAM" id="SSF53955">
    <property type="entry name" value="Lysozyme-like"/>
    <property type="match status" value="1"/>
</dbReference>
<dbReference type="InterPro" id="IPR023346">
    <property type="entry name" value="Lysozyme-like_dom_sf"/>
</dbReference>
<dbReference type="Proteomes" id="UP001205919">
    <property type="component" value="Unassembled WGS sequence"/>
</dbReference>
<proteinExistence type="predicted"/>
<evidence type="ECO:0000259" key="1">
    <source>
        <dbReference type="Pfam" id="PF01464"/>
    </source>
</evidence>
<keyword evidence="3" id="KW-1185">Reference proteome</keyword>
<dbReference type="RefSeq" id="WP_256181616.1">
    <property type="nucleotide sequence ID" value="NZ_JANFYT010000006.1"/>
</dbReference>
<gene>
    <name evidence="2" type="ORF">NE630_03965</name>
</gene>
<organism evidence="2 3">
    <name type="scientific">Cloacibacillus evryensis</name>
    <dbReference type="NCBI Taxonomy" id="508460"/>
    <lineage>
        <taxon>Bacteria</taxon>
        <taxon>Thermotogati</taxon>
        <taxon>Synergistota</taxon>
        <taxon>Synergistia</taxon>
        <taxon>Synergistales</taxon>
        <taxon>Synergistaceae</taxon>
        <taxon>Cloacibacillus</taxon>
    </lineage>
</organism>
<comment type="caution">
    <text evidence="2">The sequence shown here is derived from an EMBL/GenBank/DDBJ whole genome shotgun (WGS) entry which is preliminary data.</text>
</comment>
<dbReference type="EMBL" id="JANFYT010000006">
    <property type="protein sequence ID" value="MCQ4813581.1"/>
    <property type="molecule type" value="Genomic_DNA"/>
</dbReference>
<dbReference type="AlphaFoldDB" id="A0AAW5JYV4"/>
<dbReference type="Pfam" id="PF01464">
    <property type="entry name" value="SLT"/>
    <property type="match status" value="1"/>
</dbReference>
<reference evidence="2 3" key="1">
    <citation type="submission" date="2022-06" db="EMBL/GenBank/DDBJ databases">
        <title>Isolation of gut microbiota from human fecal samples.</title>
        <authorList>
            <person name="Pamer E.G."/>
            <person name="Barat B."/>
            <person name="Waligurski E."/>
            <person name="Medina S."/>
            <person name="Paddock L."/>
            <person name="Mostad J."/>
        </authorList>
    </citation>
    <scope>NUCLEOTIDE SEQUENCE [LARGE SCALE GENOMIC DNA]</scope>
    <source>
        <strain evidence="2 3">DFI.9.90</strain>
    </source>
</reference>
<dbReference type="Gene3D" id="1.10.530.10">
    <property type="match status" value="1"/>
</dbReference>
<dbReference type="InterPro" id="IPR008258">
    <property type="entry name" value="Transglycosylase_SLT_dom_1"/>
</dbReference>
<feature type="domain" description="Transglycosylase SLT" evidence="1">
    <location>
        <begin position="16"/>
        <end position="128"/>
    </location>
</feature>
<protein>
    <submittedName>
        <fullName evidence="2">Transglycosylase SLT domain-containing protein</fullName>
    </submittedName>
</protein>
<accession>A0AAW5JYV4</accession>